<sequence length="138" mass="14767">MSPNPTHTAADLLARGGRADAQASALSPETSTACRRAARALTAHLRACGEQALSYPQVNLVRALYLAETATGRPLRSANQTMGMVAQFFTPTQMDFAVELLTEAFDGEEGEAWAILSELERIADEAVPGRPDASRHPD</sequence>
<reference evidence="1" key="1">
    <citation type="submission" date="2023-06" db="EMBL/GenBank/DDBJ databases">
        <authorList>
            <person name="Jiang Y."/>
            <person name="Liu Q."/>
        </authorList>
    </citation>
    <scope>NUCLEOTIDE SEQUENCE</scope>
    <source>
        <strain evidence="1">CGMCC 1.12090</strain>
    </source>
</reference>
<keyword evidence="2" id="KW-1185">Reference proteome</keyword>
<protein>
    <submittedName>
        <fullName evidence="1">Uncharacterized protein</fullName>
    </submittedName>
</protein>
<evidence type="ECO:0000313" key="1">
    <source>
        <dbReference type="EMBL" id="MDO1533378.1"/>
    </source>
</evidence>
<comment type="caution">
    <text evidence="1">The sequence shown here is derived from an EMBL/GenBank/DDBJ whole genome shotgun (WGS) entry which is preliminary data.</text>
</comment>
<gene>
    <name evidence="1" type="ORF">Q2T77_13855</name>
</gene>
<organism evidence="1 2">
    <name type="scientific">Variovorax ginsengisoli</name>
    <dbReference type="NCBI Taxonomy" id="363844"/>
    <lineage>
        <taxon>Bacteria</taxon>
        <taxon>Pseudomonadati</taxon>
        <taxon>Pseudomonadota</taxon>
        <taxon>Betaproteobacteria</taxon>
        <taxon>Burkholderiales</taxon>
        <taxon>Comamonadaceae</taxon>
        <taxon>Variovorax</taxon>
    </lineage>
</organism>
<dbReference type="EMBL" id="JAUKVY010000008">
    <property type="protein sequence ID" value="MDO1533378.1"/>
    <property type="molecule type" value="Genomic_DNA"/>
</dbReference>
<dbReference type="RefSeq" id="WP_301809831.1">
    <property type="nucleotide sequence ID" value="NZ_JAUJZH010000008.1"/>
</dbReference>
<dbReference type="Proteomes" id="UP001169027">
    <property type="component" value="Unassembled WGS sequence"/>
</dbReference>
<name>A0ABT8S3G1_9BURK</name>
<accession>A0ABT8S3G1</accession>
<proteinExistence type="predicted"/>
<evidence type="ECO:0000313" key="2">
    <source>
        <dbReference type="Proteomes" id="UP001169027"/>
    </source>
</evidence>